<keyword evidence="1" id="KW-0732">Signal</keyword>
<dbReference type="EMBL" id="KZ149981">
    <property type="protein sequence ID" value="PZC75806.1"/>
    <property type="molecule type" value="Genomic_DNA"/>
</dbReference>
<dbReference type="InterPro" id="IPR002919">
    <property type="entry name" value="TIL_dom"/>
</dbReference>
<dbReference type="InterPro" id="IPR036084">
    <property type="entry name" value="Ser_inhib-like_sf"/>
</dbReference>
<organism evidence="3 4">
    <name type="scientific">Helicoverpa armigera</name>
    <name type="common">Cotton bollworm</name>
    <name type="synonym">Heliothis armigera</name>
    <dbReference type="NCBI Taxonomy" id="29058"/>
    <lineage>
        <taxon>Eukaryota</taxon>
        <taxon>Metazoa</taxon>
        <taxon>Ecdysozoa</taxon>
        <taxon>Arthropoda</taxon>
        <taxon>Hexapoda</taxon>
        <taxon>Insecta</taxon>
        <taxon>Pterygota</taxon>
        <taxon>Neoptera</taxon>
        <taxon>Endopterygota</taxon>
        <taxon>Lepidoptera</taxon>
        <taxon>Glossata</taxon>
        <taxon>Ditrysia</taxon>
        <taxon>Noctuoidea</taxon>
        <taxon>Noctuidae</taxon>
        <taxon>Heliothinae</taxon>
        <taxon>Helicoverpa</taxon>
    </lineage>
</organism>
<evidence type="ECO:0000313" key="3">
    <source>
        <dbReference type="EMBL" id="PZC75806.1"/>
    </source>
</evidence>
<dbReference type="Pfam" id="PF01826">
    <property type="entry name" value="TIL"/>
    <property type="match status" value="1"/>
</dbReference>
<dbReference type="AlphaFoldDB" id="A0A2W1BT45"/>
<feature type="chain" id="PRO_5015838968" description="TIL domain-containing protein" evidence="1">
    <location>
        <begin position="18"/>
        <end position="115"/>
    </location>
</feature>
<dbReference type="Proteomes" id="UP000249218">
    <property type="component" value="Unassembled WGS sequence"/>
</dbReference>
<proteinExistence type="predicted"/>
<evidence type="ECO:0000259" key="2">
    <source>
        <dbReference type="Pfam" id="PF01826"/>
    </source>
</evidence>
<name>A0A2W1BT45_HELAM</name>
<dbReference type="CDD" id="cd19941">
    <property type="entry name" value="TIL"/>
    <property type="match status" value="1"/>
</dbReference>
<accession>A0A2W1BT45</accession>
<keyword evidence="4" id="KW-1185">Reference proteome</keyword>
<dbReference type="OrthoDB" id="6236007at2759"/>
<dbReference type="SUPFAM" id="SSF57567">
    <property type="entry name" value="Serine protease inhibitors"/>
    <property type="match status" value="1"/>
</dbReference>
<dbReference type="Gene3D" id="2.10.25.10">
    <property type="entry name" value="Laminin"/>
    <property type="match status" value="1"/>
</dbReference>
<evidence type="ECO:0000256" key="1">
    <source>
        <dbReference type="SAM" id="SignalP"/>
    </source>
</evidence>
<reference evidence="3 4" key="1">
    <citation type="journal article" date="2017" name="BMC Biol.">
        <title>Genomic innovations, transcriptional plasticity and gene loss underlying the evolution and divergence of two highly polyphagous and invasive Helicoverpa pest species.</title>
        <authorList>
            <person name="Pearce S.L."/>
            <person name="Clarke D.F."/>
            <person name="East P.D."/>
            <person name="Elfekih S."/>
            <person name="Gordon K.H."/>
            <person name="Jermiin L.S."/>
            <person name="McGaughran A."/>
            <person name="Oakeshott J.G."/>
            <person name="Papanikolaou A."/>
            <person name="Perera O.P."/>
            <person name="Rane R.V."/>
            <person name="Richards S."/>
            <person name="Tay W.T."/>
            <person name="Walsh T.K."/>
            <person name="Anderson A."/>
            <person name="Anderson C.J."/>
            <person name="Asgari S."/>
            <person name="Board P.G."/>
            <person name="Bretschneider A."/>
            <person name="Campbell P.M."/>
            <person name="Chertemps T."/>
            <person name="Christeller J.T."/>
            <person name="Coppin C.W."/>
            <person name="Downes S.J."/>
            <person name="Duan G."/>
            <person name="Farnsworth C.A."/>
            <person name="Good R.T."/>
            <person name="Han L.B."/>
            <person name="Han Y.C."/>
            <person name="Hatje K."/>
            <person name="Horne I."/>
            <person name="Huang Y.P."/>
            <person name="Hughes D.S."/>
            <person name="Jacquin-Joly E."/>
            <person name="James W."/>
            <person name="Jhangiani S."/>
            <person name="Kollmar M."/>
            <person name="Kuwar S.S."/>
            <person name="Li S."/>
            <person name="Liu N.Y."/>
            <person name="Maibeche M.T."/>
            <person name="Miller J.R."/>
            <person name="Montagne N."/>
            <person name="Perry T."/>
            <person name="Qu J."/>
            <person name="Song S.V."/>
            <person name="Sutton G.G."/>
            <person name="Vogel H."/>
            <person name="Walenz B.P."/>
            <person name="Xu W."/>
            <person name="Zhang H.J."/>
            <person name="Zou Z."/>
            <person name="Batterham P."/>
            <person name="Edwards O.R."/>
            <person name="Feyereisen R."/>
            <person name="Gibbs R.A."/>
            <person name="Heckel D.G."/>
            <person name="McGrath A."/>
            <person name="Robin C."/>
            <person name="Scherer S.E."/>
            <person name="Worley K.C."/>
            <person name="Wu Y.D."/>
        </authorList>
    </citation>
    <scope>NUCLEOTIDE SEQUENCE [LARGE SCALE GENOMIC DNA]</scope>
    <source>
        <strain evidence="3">Harm_GR_Male_#8</strain>
        <tissue evidence="3">Whole organism</tissue>
    </source>
</reference>
<gene>
    <name evidence="3" type="primary">HaOG205626</name>
    <name evidence="3" type="ORF">B5X24_HaOG205626</name>
</gene>
<protein>
    <recommendedName>
        <fullName evidence="2">TIL domain-containing protein</fullName>
    </recommendedName>
</protein>
<feature type="signal peptide" evidence="1">
    <location>
        <begin position="1"/>
        <end position="17"/>
    </location>
</feature>
<sequence length="115" mass="12963">MRSLVVVFFCCVAATVAQDQDTEYLFSGIGLPISQEEGNDCGPNEVYDCVYPCPPLKTCADREEYSCLEEVMFCEFQCVCKPGFYLNKPGGVCVTEKQCSKFKFINKFLINSYLD</sequence>
<feature type="domain" description="TIL" evidence="2">
    <location>
        <begin position="41"/>
        <end position="99"/>
    </location>
</feature>
<evidence type="ECO:0000313" key="4">
    <source>
        <dbReference type="Proteomes" id="UP000249218"/>
    </source>
</evidence>